<keyword evidence="2" id="KW-1185">Reference proteome</keyword>
<comment type="caution">
    <text evidence="1">The sequence shown here is derived from an EMBL/GenBank/DDBJ whole genome shotgun (WGS) entry which is preliminary data.</text>
</comment>
<proteinExistence type="predicted"/>
<sequence length="205" mass="22294">MSQLKSFSDSVLKVAIHYAYGRMRGLVPIETDADAGELVAILASLGVADSQEKAGQILALAAASMRRVGAGKGASLSAQKYDQMRAEILAEMGLKSTRGVRLWPPTYQTIMHRFGRTWAAAMKECGLAATTDGKVGRNNARFSEADRIRAIRAYLAECESTQTAASYAGYAKWAKENGQPSGSNIRQVYGTWNQALEQLERRENA</sequence>
<evidence type="ECO:0000313" key="2">
    <source>
        <dbReference type="Proteomes" id="UP000014387"/>
    </source>
</evidence>
<evidence type="ECO:0000313" key="1">
    <source>
        <dbReference type="EMBL" id="EPD31545.1"/>
    </source>
</evidence>
<dbReference type="EMBL" id="AGWN01000001">
    <property type="protein sequence ID" value="EPD31545.1"/>
    <property type="molecule type" value="Genomic_DNA"/>
</dbReference>
<name>A0A9W5RFR9_9ACTO</name>
<gene>
    <name evidence="1" type="ORF">HMPREF9238_01321</name>
</gene>
<protein>
    <submittedName>
        <fullName evidence="1">Uncharacterized protein</fullName>
    </submittedName>
</protein>
<reference evidence="1 2" key="1">
    <citation type="submission" date="2013-05" db="EMBL/GenBank/DDBJ databases">
        <title>The Genome Sequence of Actinomyces europaeus ACS-120-V-COL10B.</title>
        <authorList>
            <consortium name="The Broad Institute Genomics Platform"/>
            <person name="Earl A."/>
            <person name="Ward D."/>
            <person name="Feldgarden M."/>
            <person name="Gevers D."/>
            <person name="Saerens B."/>
            <person name="Vaneechoutte M."/>
            <person name="Walker B."/>
            <person name="Young S."/>
            <person name="Zeng Q."/>
            <person name="Gargeya S."/>
            <person name="Fitzgerald M."/>
            <person name="Haas B."/>
            <person name="Abouelleil A."/>
            <person name="Allen A.W."/>
            <person name="Alvarado L."/>
            <person name="Arachchi H.M."/>
            <person name="Berlin A.M."/>
            <person name="Chapman S.B."/>
            <person name="Gainer-Dewar J."/>
            <person name="Goldberg J."/>
            <person name="Griggs A."/>
            <person name="Gujja S."/>
            <person name="Hansen M."/>
            <person name="Howarth C."/>
            <person name="Imamovic A."/>
            <person name="Ireland A."/>
            <person name="Larimer J."/>
            <person name="McCowan C."/>
            <person name="Murphy C."/>
            <person name="Pearson M."/>
            <person name="Poon T.W."/>
            <person name="Priest M."/>
            <person name="Roberts A."/>
            <person name="Saif S."/>
            <person name="Shea T."/>
            <person name="Sisk P."/>
            <person name="Sykes S."/>
            <person name="Wortman J."/>
            <person name="Nusbaum C."/>
            <person name="Birren B."/>
        </authorList>
    </citation>
    <scope>NUCLEOTIDE SEQUENCE [LARGE SCALE GENOMIC DNA]</scope>
    <source>
        <strain evidence="1 2">ACS-120-V-Col10b</strain>
    </source>
</reference>
<accession>A0A9W5RFR9</accession>
<dbReference type="RefSeq" id="WP_016444655.1">
    <property type="nucleotide sequence ID" value="NZ_KE150266.1"/>
</dbReference>
<dbReference type="OrthoDB" id="3268642at2"/>
<dbReference type="AlphaFoldDB" id="A0A9W5RFR9"/>
<dbReference type="Proteomes" id="UP000014387">
    <property type="component" value="Unassembled WGS sequence"/>
</dbReference>
<organism evidence="1 2">
    <name type="scientific">Gleimia europaea ACS-120-V-Col10b</name>
    <dbReference type="NCBI Taxonomy" id="883069"/>
    <lineage>
        <taxon>Bacteria</taxon>
        <taxon>Bacillati</taxon>
        <taxon>Actinomycetota</taxon>
        <taxon>Actinomycetes</taxon>
        <taxon>Actinomycetales</taxon>
        <taxon>Actinomycetaceae</taxon>
        <taxon>Gleimia</taxon>
    </lineage>
</organism>